<keyword evidence="2" id="KW-1185">Reference proteome</keyword>
<dbReference type="EMBL" id="BACD03000002">
    <property type="protein sequence ID" value="GAO46156.1"/>
    <property type="molecule type" value="Genomic_DNA"/>
</dbReference>
<name>A0A0E9N8X7_SAICN</name>
<protein>
    <submittedName>
        <fullName evidence="1">Uncharacterized protein</fullName>
    </submittedName>
</protein>
<comment type="caution">
    <text evidence="1">The sequence shown here is derived from an EMBL/GenBank/DDBJ whole genome shotgun (WGS) entry which is preliminary data.</text>
</comment>
<evidence type="ECO:0000313" key="1">
    <source>
        <dbReference type="EMBL" id="GAO46156.1"/>
    </source>
</evidence>
<reference evidence="1 2" key="1">
    <citation type="journal article" date="2011" name="J. Gen. Appl. Microbiol.">
        <title>Draft genome sequencing of the enigmatic yeast Saitoella complicata.</title>
        <authorList>
            <person name="Nishida H."/>
            <person name="Hamamoto M."/>
            <person name="Sugiyama J."/>
        </authorList>
    </citation>
    <scope>NUCLEOTIDE SEQUENCE [LARGE SCALE GENOMIC DNA]</scope>
    <source>
        <strain evidence="1 2">NRRL Y-17804</strain>
    </source>
</reference>
<reference evidence="1 2" key="2">
    <citation type="journal article" date="2014" name="J. Gen. Appl. Microbiol.">
        <title>The early diverging ascomycetous budding yeast Saitoella complicata has three histone deacetylases belonging to the Clr6, Hos2, and Rpd3 lineages.</title>
        <authorList>
            <person name="Nishida H."/>
            <person name="Matsumoto T."/>
            <person name="Kondo S."/>
            <person name="Hamamoto M."/>
            <person name="Yoshikawa H."/>
        </authorList>
    </citation>
    <scope>NUCLEOTIDE SEQUENCE [LARGE SCALE GENOMIC DNA]</scope>
    <source>
        <strain evidence="1 2">NRRL Y-17804</strain>
    </source>
</reference>
<gene>
    <name evidence="1" type="ORF">G7K_0394-t1</name>
</gene>
<sequence>MDQPKADRSIWKIFKSKWGTNQMIVWEQPHCPSPKNAHPKFITSSLFRRQQSLFLQLSLHSFHNTFNTTTKMQITNAFFLSAFAGVLSSLAANAAPAAHAGARIPTPPLAGLAKRSADRASTVSVVWDYQTWTSPAGYEEDVVLVNVYDTNGDVACQEQFAITSIAGGIGAPYTTNGCAVTIEIDGCEGDESREAHVRYKGVDLGCQELPLQECPVKGYLSEEIQYTFVASYECDSSEVVYKKRDAQGIAEKRALSSYTAYTPTYESFTVDFDFSLTTDEAHVFIFGNDCSTPIYSATVCDIDSLFGTQITVDGCDGLMIVIEEAECGYTGSATYNCEELLAVELVEECDGSYYYAASYSSDSSM</sequence>
<dbReference type="AlphaFoldDB" id="A0A0E9N8X7"/>
<proteinExistence type="predicted"/>
<dbReference type="Proteomes" id="UP000033140">
    <property type="component" value="Unassembled WGS sequence"/>
</dbReference>
<evidence type="ECO:0000313" key="2">
    <source>
        <dbReference type="Proteomes" id="UP000033140"/>
    </source>
</evidence>
<reference evidence="1 2" key="3">
    <citation type="journal article" date="2015" name="Genome Announc.">
        <title>Draft Genome Sequence of the Archiascomycetous Yeast Saitoella complicata.</title>
        <authorList>
            <person name="Yamauchi K."/>
            <person name="Kondo S."/>
            <person name="Hamamoto M."/>
            <person name="Takahashi Y."/>
            <person name="Ogura Y."/>
            <person name="Hayashi T."/>
            <person name="Nishida H."/>
        </authorList>
    </citation>
    <scope>NUCLEOTIDE SEQUENCE [LARGE SCALE GENOMIC DNA]</scope>
    <source>
        <strain evidence="1 2">NRRL Y-17804</strain>
    </source>
</reference>
<accession>A0A0E9N8X7</accession>
<organism evidence="1 2">
    <name type="scientific">Saitoella complicata (strain BCRC 22490 / CBS 7301 / JCM 7358 / NBRC 10748 / NRRL Y-17804)</name>
    <dbReference type="NCBI Taxonomy" id="698492"/>
    <lineage>
        <taxon>Eukaryota</taxon>
        <taxon>Fungi</taxon>
        <taxon>Dikarya</taxon>
        <taxon>Ascomycota</taxon>
        <taxon>Taphrinomycotina</taxon>
        <taxon>Taphrinomycotina incertae sedis</taxon>
        <taxon>Saitoella</taxon>
    </lineage>
</organism>